<evidence type="ECO:0000256" key="8">
    <source>
        <dbReference type="ARBA" id="ARBA00022603"/>
    </source>
</evidence>
<dbReference type="PIRSF" id="PIRSF000386">
    <property type="entry name" value="tRNA_mtase"/>
    <property type="match status" value="1"/>
</dbReference>
<proteinExistence type="inferred from homology"/>
<evidence type="ECO:0000256" key="2">
    <source>
        <dbReference type="ARBA" id="ARBA00004496"/>
    </source>
</evidence>
<dbReference type="GO" id="GO:0005829">
    <property type="term" value="C:cytosol"/>
    <property type="evidence" value="ECO:0007669"/>
    <property type="project" value="TreeGrafter"/>
</dbReference>
<feature type="binding site" evidence="15 16">
    <location>
        <position position="108"/>
    </location>
    <ligand>
        <name>S-adenosyl-L-methionine</name>
        <dbReference type="ChEBI" id="CHEBI:59789"/>
    </ligand>
</feature>
<evidence type="ECO:0000256" key="5">
    <source>
        <dbReference type="ARBA" id="ARBA00012807"/>
    </source>
</evidence>
<protein>
    <recommendedName>
        <fullName evidence="6 15">tRNA (guanine-N(1)-)-methyltransferase</fullName>
        <ecNumber evidence="5 15">2.1.1.228</ecNumber>
    </recommendedName>
    <alternativeName>
        <fullName evidence="12 15">M1G-methyltransferase</fullName>
    </alternativeName>
    <alternativeName>
        <fullName evidence="13 15">tRNA [GM37] methyltransferase</fullName>
    </alternativeName>
</protein>
<comment type="function">
    <text evidence="1 15 17">Specifically methylates guanosine-37 in various tRNAs.</text>
</comment>
<gene>
    <name evidence="15 19" type="primary">trmD</name>
    <name evidence="19" type="ORF">ENX68_01055</name>
</gene>
<comment type="caution">
    <text evidence="15">Lacks conserved residue(s) required for the propagation of feature annotation.</text>
</comment>
<evidence type="ECO:0000256" key="1">
    <source>
        <dbReference type="ARBA" id="ARBA00002634"/>
    </source>
</evidence>
<dbReference type="CDD" id="cd18080">
    <property type="entry name" value="TrmD-like"/>
    <property type="match status" value="1"/>
</dbReference>
<reference evidence="19" key="1">
    <citation type="journal article" date="2020" name="mSystems">
        <title>Genome- and Community-Level Interaction Insights into Carbon Utilization and Element Cycling Functions of Hydrothermarchaeota in Hydrothermal Sediment.</title>
        <authorList>
            <person name="Zhou Z."/>
            <person name="Liu Y."/>
            <person name="Xu W."/>
            <person name="Pan J."/>
            <person name="Luo Z.H."/>
            <person name="Li M."/>
        </authorList>
    </citation>
    <scope>NUCLEOTIDE SEQUENCE [LARGE SCALE GENOMIC DNA]</scope>
    <source>
        <strain evidence="19">SpSt-961</strain>
    </source>
</reference>
<dbReference type="SUPFAM" id="SSF75217">
    <property type="entry name" value="alpha/beta knot"/>
    <property type="match status" value="1"/>
</dbReference>
<keyword evidence="8 15" id="KW-0489">Methyltransferase</keyword>
<evidence type="ECO:0000256" key="17">
    <source>
        <dbReference type="RuleBase" id="RU003464"/>
    </source>
</evidence>
<dbReference type="InterPro" id="IPR016009">
    <property type="entry name" value="tRNA_MeTrfase_TRMD/TRM10"/>
</dbReference>
<dbReference type="NCBIfam" id="NF000648">
    <property type="entry name" value="PRK00026.1"/>
    <property type="match status" value="1"/>
</dbReference>
<keyword evidence="10 15" id="KW-0949">S-adenosyl-L-methionine</keyword>
<keyword evidence="7 15" id="KW-0963">Cytoplasm</keyword>
<evidence type="ECO:0000256" key="16">
    <source>
        <dbReference type="PIRSR" id="PIRSR000386-1"/>
    </source>
</evidence>
<evidence type="ECO:0000256" key="6">
    <source>
        <dbReference type="ARBA" id="ARBA00014679"/>
    </source>
</evidence>
<evidence type="ECO:0000256" key="7">
    <source>
        <dbReference type="ARBA" id="ARBA00022490"/>
    </source>
</evidence>
<dbReference type="InterPro" id="IPR029028">
    <property type="entry name" value="Alpha/beta_knot_MTases"/>
</dbReference>
<evidence type="ECO:0000256" key="14">
    <source>
        <dbReference type="ARBA" id="ARBA00047783"/>
    </source>
</evidence>
<dbReference type="GO" id="GO:0052906">
    <property type="term" value="F:tRNA (guanine(37)-N1)-methyltransferase activity"/>
    <property type="evidence" value="ECO:0007669"/>
    <property type="project" value="UniProtKB-UniRule"/>
</dbReference>
<keyword evidence="9 15" id="KW-0808">Transferase</keyword>
<dbReference type="PANTHER" id="PTHR46417">
    <property type="entry name" value="TRNA (GUANINE-N(1)-)-METHYLTRANSFERASE"/>
    <property type="match status" value="1"/>
</dbReference>
<dbReference type="Gene3D" id="3.40.1280.10">
    <property type="match status" value="1"/>
</dbReference>
<evidence type="ECO:0000256" key="4">
    <source>
        <dbReference type="ARBA" id="ARBA00011738"/>
    </source>
</evidence>
<dbReference type="HAMAP" id="MF_00605">
    <property type="entry name" value="TrmD"/>
    <property type="match status" value="1"/>
</dbReference>
<evidence type="ECO:0000256" key="10">
    <source>
        <dbReference type="ARBA" id="ARBA00022691"/>
    </source>
</evidence>
<dbReference type="Pfam" id="PF01746">
    <property type="entry name" value="tRNA_m1G_MT"/>
    <property type="match status" value="1"/>
</dbReference>
<evidence type="ECO:0000313" key="19">
    <source>
        <dbReference type="EMBL" id="HGE77573.1"/>
    </source>
</evidence>
<sequence length="241" mass="26952">MHFYIISLFPEYFKGSLSCGTLRIAQEKGLIKCTIINPRDFVDDQIVDDYQFGGGAGMVLKLEPILKAINSIKSPHQFIINFSPTGKLLNQNLVKNLVKKTEIILICGRYKGIDERLSQLLPIEEISIGDYVTSGGECAALVLMEAITRLIPGVLGHIDSAEEDSLQNGLLSAPVYTRPANFKNHNVPEILISGNHQAIAQWRRKKSLELTLRKRPELLPEVIFTKKDLELLLEVLNDKTS</sequence>
<keyword evidence="11 15" id="KW-0819">tRNA processing</keyword>
<organism evidence="19">
    <name type="scientific">candidate division WOR-3 bacterium</name>
    <dbReference type="NCBI Taxonomy" id="2052148"/>
    <lineage>
        <taxon>Bacteria</taxon>
        <taxon>Bacteria division WOR-3</taxon>
    </lineage>
</organism>
<dbReference type="InterPro" id="IPR002649">
    <property type="entry name" value="tRNA_m1G_MeTrfase_TrmD"/>
</dbReference>
<dbReference type="EC" id="2.1.1.228" evidence="5 15"/>
<evidence type="ECO:0000256" key="11">
    <source>
        <dbReference type="ARBA" id="ARBA00022694"/>
    </source>
</evidence>
<comment type="catalytic activity">
    <reaction evidence="14 15 17">
        <text>guanosine(37) in tRNA + S-adenosyl-L-methionine = N(1)-methylguanosine(37) in tRNA + S-adenosyl-L-homocysteine + H(+)</text>
        <dbReference type="Rhea" id="RHEA:36899"/>
        <dbReference type="Rhea" id="RHEA-COMP:10145"/>
        <dbReference type="Rhea" id="RHEA-COMP:10147"/>
        <dbReference type="ChEBI" id="CHEBI:15378"/>
        <dbReference type="ChEBI" id="CHEBI:57856"/>
        <dbReference type="ChEBI" id="CHEBI:59789"/>
        <dbReference type="ChEBI" id="CHEBI:73542"/>
        <dbReference type="ChEBI" id="CHEBI:74269"/>
        <dbReference type="EC" id="2.1.1.228"/>
    </reaction>
</comment>
<comment type="subunit">
    <text evidence="4 15 17">Homodimer.</text>
</comment>
<evidence type="ECO:0000256" key="3">
    <source>
        <dbReference type="ARBA" id="ARBA00007630"/>
    </source>
</evidence>
<accession>A0A7V3RGA6</accession>
<dbReference type="EMBL" id="DTOZ01000037">
    <property type="protein sequence ID" value="HGE77573.1"/>
    <property type="molecule type" value="Genomic_DNA"/>
</dbReference>
<dbReference type="Gene3D" id="1.10.1270.20">
    <property type="entry name" value="tRNA(m1g37)methyltransferase, domain 2"/>
    <property type="match status" value="1"/>
</dbReference>
<evidence type="ECO:0000259" key="18">
    <source>
        <dbReference type="Pfam" id="PF01746"/>
    </source>
</evidence>
<evidence type="ECO:0000256" key="13">
    <source>
        <dbReference type="ARBA" id="ARBA00033392"/>
    </source>
</evidence>
<feature type="domain" description="tRNA methyltransferase TRMD/TRM10-type" evidence="18">
    <location>
        <begin position="1"/>
        <end position="219"/>
    </location>
</feature>
<dbReference type="GO" id="GO:0002939">
    <property type="term" value="P:tRNA N1-guanine methylation"/>
    <property type="evidence" value="ECO:0007669"/>
    <property type="project" value="TreeGrafter"/>
</dbReference>
<evidence type="ECO:0000256" key="9">
    <source>
        <dbReference type="ARBA" id="ARBA00022679"/>
    </source>
</evidence>
<dbReference type="InterPro" id="IPR023148">
    <property type="entry name" value="tRNA_m1G_MeTrfase_C_sf"/>
</dbReference>
<dbReference type="NCBIfam" id="TIGR00088">
    <property type="entry name" value="trmD"/>
    <property type="match status" value="1"/>
</dbReference>
<comment type="similarity">
    <text evidence="3 15 17">Belongs to the RNA methyltransferase TrmD family.</text>
</comment>
<dbReference type="InterPro" id="IPR029026">
    <property type="entry name" value="tRNA_m1G_MTases_N"/>
</dbReference>
<evidence type="ECO:0000256" key="15">
    <source>
        <dbReference type="HAMAP-Rule" id="MF_00605"/>
    </source>
</evidence>
<comment type="caution">
    <text evidence="19">The sequence shown here is derived from an EMBL/GenBank/DDBJ whole genome shotgun (WGS) entry which is preliminary data.</text>
</comment>
<dbReference type="AlphaFoldDB" id="A0A7V3RGA6"/>
<evidence type="ECO:0000256" key="12">
    <source>
        <dbReference type="ARBA" id="ARBA00029736"/>
    </source>
</evidence>
<name>A0A7V3RGA6_UNCW3</name>
<comment type="subcellular location">
    <subcellularLocation>
        <location evidence="2 15 17">Cytoplasm</location>
    </subcellularLocation>
</comment>
<dbReference type="PANTHER" id="PTHR46417:SF1">
    <property type="entry name" value="TRNA (GUANINE-N(1)-)-METHYLTRANSFERASE"/>
    <property type="match status" value="1"/>
</dbReference>